<reference evidence="1 2" key="1">
    <citation type="submission" date="2015-06" db="EMBL/GenBank/DDBJ databases">
        <title>Improved classification and identification of acetic acid bacteria using matrix-assisted laser desorption/ionization time-of-flight mass spectrometry; Gluconobacter nephelii and Gluconobacter uchimurae are later heterotypic synonyms of Gluconobacter japonicus and Gluconobacter oxydans, respectively.</title>
        <authorList>
            <person name="Li L."/>
            <person name="Cleenwerck I."/>
            <person name="De Vuyst L."/>
            <person name="Vandamme P."/>
        </authorList>
    </citation>
    <scope>NUCLEOTIDE SEQUENCE [LARGE SCALE GENOMIC DNA]</scope>
    <source>
        <strain evidence="1 2">LMG 1604</strain>
    </source>
</reference>
<proteinExistence type="predicted"/>
<evidence type="ECO:0000313" key="2">
    <source>
        <dbReference type="Proteomes" id="UP000075538"/>
    </source>
</evidence>
<accession>A0A149V0I7</accession>
<evidence type="ECO:0000313" key="1">
    <source>
        <dbReference type="EMBL" id="KXV73646.1"/>
    </source>
</evidence>
<protein>
    <submittedName>
        <fullName evidence="1">Replication protein A</fullName>
    </submittedName>
</protein>
<dbReference type="Proteomes" id="UP000075538">
    <property type="component" value="Unassembled WGS sequence"/>
</dbReference>
<sequence>MMGAGESWREPDRRFVVSGPASPRDLRDLMGRPFFGLGKTPRVIPIEYETRYAGVSVSAPGGAGIATIWDADVLIWLTGQIVDALNHGLWVSRHVRFTPWRLFRDLGWATGANEYRRLHGALGRLAVTTVATSIRHGADWRNKPFTWISGLRVTQDEGVALTLPDWLMEAACDRSRVLTLDPAYFRLGGGLERWLYRLARRHAGRQKDGWRFDLADLHARSGSLTRRRDFAAKIRAITLARTVPGYTFRVISGGKLGVLCAAPTSQSTEAVDNDVKPVVGPAAHNIIGPLAESSSDRWRKSAQPFVFEDEIDLLTYITYIITYYVGDFGLFALHSATPVRREKEAREAVADRRAGVP</sequence>
<organism evidence="1 2">
    <name type="scientific">Acetobacter malorum</name>
    <dbReference type="NCBI Taxonomy" id="178901"/>
    <lineage>
        <taxon>Bacteria</taxon>
        <taxon>Pseudomonadati</taxon>
        <taxon>Pseudomonadota</taxon>
        <taxon>Alphaproteobacteria</taxon>
        <taxon>Acetobacterales</taxon>
        <taxon>Acetobacteraceae</taxon>
        <taxon>Acetobacter</taxon>
    </lineage>
</organism>
<name>A0A149V0I7_9PROT</name>
<dbReference type="PATRIC" id="fig|178901.15.peg.3202"/>
<gene>
    <name evidence="1" type="ORF">AD953_15455</name>
</gene>
<dbReference type="AlphaFoldDB" id="A0A149V0I7"/>
<dbReference type="RefSeq" id="WP_061492116.1">
    <property type="nucleotide sequence ID" value="NZ_LHZZ01000646.1"/>
</dbReference>
<comment type="caution">
    <text evidence="1">The sequence shown here is derived from an EMBL/GenBank/DDBJ whole genome shotgun (WGS) entry which is preliminary data.</text>
</comment>
<dbReference type="EMBL" id="LHZZ01000646">
    <property type="protein sequence ID" value="KXV73646.1"/>
    <property type="molecule type" value="Genomic_DNA"/>
</dbReference>
<dbReference type="Pfam" id="PF10134">
    <property type="entry name" value="RPA"/>
    <property type="match status" value="1"/>
</dbReference>
<dbReference type="InterPro" id="IPR018777">
    <property type="entry name" value="Replication_initiator_prot_A"/>
</dbReference>